<gene>
    <name evidence="4" type="ORF">BK123_27620</name>
</gene>
<feature type="domain" description="YrhK" evidence="3">
    <location>
        <begin position="44"/>
        <end position="95"/>
    </location>
</feature>
<feature type="compositionally biased region" description="Basic residues" evidence="1">
    <location>
        <begin position="1"/>
        <end position="14"/>
    </location>
</feature>
<keyword evidence="2" id="KW-1133">Transmembrane helix</keyword>
<feature type="transmembrane region" description="Helical" evidence="2">
    <location>
        <begin position="76"/>
        <end position="94"/>
    </location>
</feature>
<dbReference type="OrthoDB" id="2618207at2"/>
<accession>A0A1R1AUR5</accession>
<organism evidence="4 5">
    <name type="scientific">Paenibacillus lautus</name>
    <name type="common">Bacillus lautus</name>
    <dbReference type="NCBI Taxonomy" id="1401"/>
    <lineage>
        <taxon>Bacteria</taxon>
        <taxon>Bacillati</taxon>
        <taxon>Bacillota</taxon>
        <taxon>Bacilli</taxon>
        <taxon>Bacillales</taxon>
        <taxon>Paenibacillaceae</taxon>
        <taxon>Paenibacillus</taxon>
    </lineage>
</organism>
<sequence length="121" mass="14274">MKLRLKPHPKKRSSRQPDEPLRSRLLRRMLRLAWKRKRKLAVTNRYEVGMVISEIATGLLFIAGSIMMFYPHMKRIPTVLYLLGSIMMLLRSGLRGSYWFRLKSLESVENKEASPEGDWTR</sequence>
<evidence type="ECO:0000259" key="3">
    <source>
        <dbReference type="Pfam" id="PF14145"/>
    </source>
</evidence>
<proteinExistence type="predicted"/>
<feature type="region of interest" description="Disordered" evidence="1">
    <location>
        <begin position="1"/>
        <end position="20"/>
    </location>
</feature>
<dbReference type="Pfam" id="PF14145">
    <property type="entry name" value="YrhK"/>
    <property type="match status" value="1"/>
</dbReference>
<reference evidence="4 5" key="1">
    <citation type="submission" date="2016-11" db="EMBL/GenBank/DDBJ databases">
        <title>Paenibacillus species isolates.</title>
        <authorList>
            <person name="Beno S.M."/>
        </authorList>
    </citation>
    <scope>NUCLEOTIDE SEQUENCE [LARGE SCALE GENOMIC DNA]</scope>
    <source>
        <strain evidence="4 5">FSL F4-0100</strain>
    </source>
</reference>
<dbReference type="InterPro" id="IPR025424">
    <property type="entry name" value="YrhK_domain"/>
</dbReference>
<protein>
    <recommendedName>
        <fullName evidence="3">YrhK domain-containing protein</fullName>
    </recommendedName>
</protein>
<keyword evidence="2" id="KW-0812">Transmembrane</keyword>
<dbReference type="EMBL" id="MRTF01000011">
    <property type="protein sequence ID" value="OME89142.1"/>
    <property type="molecule type" value="Genomic_DNA"/>
</dbReference>
<keyword evidence="2" id="KW-0472">Membrane</keyword>
<feature type="transmembrane region" description="Helical" evidence="2">
    <location>
        <begin position="46"/>
        <end position="70"/>
    </location>
</feature>
<dbReference type="RefSeq" id="WP_076325558.1">
    <property type="nucleotide sequence ID" value="NZ_JBCMZZ010000020.1"/>
</dbReference>
<dbReference type="Proteomes" id="UP000187074">
    <property type="component" value="Unassembled WGS sequence"/>
</dbReference>
<evidence type="ECO:0000256" key="1">
    <source>
        <dbReference type="SAM" id="MobiDB-lite"/>
    </source>
</evidence>
<evidence type="ECO:0000256" key="2">
    <source>
        <dbReference type="SAM" id="Phobius"/>
    </source>
</evidence>
<name>A0A1R1AUR5_PAELA</name>
<evidence type="ECO:0000313" key="4">
    <source>
        <dbReference type="EMBL" id="OME89142.1"/>
    </source>
</evidence>
<comment type="caution">
    <text evidence="4">The sequence shown here is derived from an EMBL/GenBank/DDBJ whole genome shotgun (WGS) entry which is preliminary data.</text>
</comment>
<evidence type="ECO:0000313" key="5">
    <source>
        <dbReference type="Proteomes" id="UP000187074"/>
    </source>
</evidence>
<dbReference type="AlphaFoldDB" id="A0A1R1AUR5"/>